<comment type="caution">
    <text evidence="1">The sequence shown here is derived from an EMBL/GenBank/DDBJ whole genome shotgun (WGS) entry which is preliminary data.</text>
</comment>
<reference evidence="1 2" key="1">
    <citation type="journal article" date="2019" name="Int. J. Syst. Evol. Microbiol.">
        <title>The Global Catalogue of Microorganisms (GCM) 10K type strain sequencing project: providing services to taxonomists for standard genome sequencing and annotation.</title>
        <authorList>
            <consortium name="The Broad Institute Genomics Platform"/>
            <consortium name="The Broad Institute Genome Sequencing Center for Infectious Disease"/>
            <person name="Wu L."/>
            <person name="Ma J."/>
        </authorList>
    </citation>
    <scope>NUCLEOTIDE SEQUENCE [LARGE SCALE GENOMIC DNA]</scope>
    <source>
        <strain evidence="1 2">JCM 3272</strain>
    </source>
</reference>
<dbReference type="SUPFAM" id="SSF56801">
    <property type="entry name" value="Acetyl-CoA synthetase-like"/>
    <property type="match status" value="1"/>
</dbReference>
<dbReference type="RefSeq" id="WP_344616339.1">
    <property type="nucleotide sequence ID" value="NZ_BAAARV010000062.1"/>
</dbReference>
<sequence length="98" mass="10952">MLDEDVAPIWAEAYGLPDRHLAALAGHPVVHAAVTSAVAAVNERLSRPEQIKRFRIMPDAWTPETGELTPSLKLRRRIIAEKHASTIDDMYRVEPEQG</sequence>
<protein>
    <submittedName>
        <fullName evidence="1">Uncharacterized protein</fullName>
    </submittedName>
</protein>
<gene>
    <name evidence="1" type="ORF">GCM10010170_064560</name>
</gene>
<keyword evidence="2" id="KW-1185">Reference proteome</keyword>
<accession>A0ABN3H0N7</accession>
<proteinExistence type="predicted"/>
<dbReference type="Proteomes" id="UP001501444">
    <property type="component" value="Unassembled WGS sequence"/>
</dbReference>
<evidence type="ECO:0000313" key="2">
    <source>
        <dbReference type="Proteomes" id="UP001501444"/>
    </source>
</evidence>
<evidence type="ECO:0000313" key="1">
    <source>
        <dbReference type="EMBL" id="GAA2365834.1"/>
    </source>
</evidence>
<name>A0ABN3H0N7_9ACTN</name>
<dbReference type="EMBL" id="BAAARV010000062">
    <property type="protein sequence ID" value="GAA2365834.1"/>
    <property type="molecule type" value="Genomic_DNA"/>
</dbReference>
<organism evidence="1 2">
    <name type="scientific">Dactylosporangium salmoneum</name>
    <dbReference type="NCBI Taxonomy" id="53361"/>
    <lineage>
        <taxon>Bacteria</taxon>
        <taxon>Bacillati</taxon>
        <taxon>Actinomycetota</taxon>
        <taxon>Actinomycetes</taxon>
        <taxon>Micromonosporales</taxon>
        <taxon>Micromonosporaceae</taxon>
        <taxon>Dactylosporangium</taxon>
    </lineage>
</organism>